<dbReference type="AlphaFoldDB" id="A0A1G9UAW6"/>
<reference evidence="3" key="1">
    <citation type="submission" date="2016-10" db="EMBL/GenBank/DDBJ databases">
        <authorList>
            <person name="Varghese N."/>
            <person name="Submissions S."/>
        </authorList>
    </citation>
    <scope>NUCLEOTIDE SEQUENCE [LARGE SCALE GENOMIC DNA]</scope>
    <source>
        <strain evidence="3">CGMCC 1.10119</strain>
    </source>
</reference>
<proteinExistence type="predicted"/>
<keyword evidence="3" id="KW-1185">Reference proteome</keyword>
<dbReference type="Proteomes" id="UP000199451">
    <property type="component" value="Unassembled WGS sequence"/>
</dbReference>
<dbReference type="EMBL" id="FNHL01000002">
    <property type="protein sequence ID" value="SDM56992.1"/>
    <property type="molecule type" value="Genomic_DNA"/>
</dbReference>
<protein>
    <submittedName>
        <fullName evidence="2">Uncharacterized protein</fullName>
    </submittedName>
</protein>
<evidence type="ECO:0000256" key="1">
    <source>
        <dbReference type="SAM" id="MobiDB-lite"/>
    </source>
</evidence>
<evidence type="ECO:0000313" key="3">
    <source>
        <dbReference type="Proteomes" id="UP000199451"/>
    </source>
</evidence>
<dbReference type="RefSeq" id="WP_089697410.1">
    <property type="nucleotide sequence ID" value="NZ_FNHL01000002.1"/>
</dbReference>
<feature type="region of interest" description="Disordered" evidence="1">
    <location>
        <begin position="1"/>
        <end position="25"/>
    </location>
</feature>
<accession>A0A1G9UAW6</accession>
<gene>
    <name evidence="2" type="ORF">SAMN04487949_2117</name>
</gene>
<feature type="compositionally biased region" description="Polar residues" evidence="1">
    <location>
        <begin position="8"/>
        <end position="17"/>
    </location>
</feature>
<organism evidence="2 3">
    <name type="scientific">Halogranum gelatinilyticum</name>
    <dbReference type="NCBI Taxonomy" id="660521"/>
    <lineage>
        <taxon>Archaea</taxon>
        <taxon>Methanobacteriati</taxon>
        <taxon>Methanobacteriota</taxon>
        <taxon>Stenosarchaea group</taxon>
        <taxon>Halobacteria</taxon>
        <taxon>Halobacteriales</taxon>
        <taxon>Haloferacaceae</taxon>
    </lineage>
</organism>
<name>A0A1G9UAW6_9EURY</name>
<sequence>MPSPRSSPPETSAASPDTPSPNTPGQSSVRLELLFYLGGLVLLGALTPHLLGDSSPFTVAGLLAFGLGSAAGVVGMWADGLNNVRGRATPTGKQIALVFGLCVLGQGLLQLVPGGVLAASIGFIGSLATVRMVQVATGQYP</sequence>
<dbReference type="STRING" id="660521.SAMN04487949_2117"/>
<evidence type="ECO:0000313" key="2">
    <source>
        <dbReference type="EMBL" id="SDM56992.1"/>
    </source>
</evidence>